<organism evidence="3 4">
    <name type="scientific">Terfezia boudieri ATCC MYA-4762</name>
    <dbReference type="NCBI Taxonomy" id="1051890"/>
    <lineage>
        <taxon>Eukaryota</taxon>
        <taxon>Fungi</taxon>
        <taxon>Dikarya</taxon>
        <taxon>Ascomycota</taxon>
        <taxon>Pezizomycotina</taxon>
        <taxon>Pezizomycetes</taxon>
        <taxon>Pezizales</taxon>
        <taxon>Pezizaceae</taxon>
        <taxon>Terfezia</taxon>
    </lineage>
</organism>
<name>A0A3N4LZW2_9PEZI</name>
<dbReference type="InParanoid" id="A0A3N4LZW2"/>
<protein>
    <submittedName>
        <fullName evidence="3">Translocation protein sec66</fullName>
    </submittedName>
</protein>
<dbReference type="AlphaFoldDB" id="A0A3N4LZW2"/>
<sequence>MAKLSILAPLVYIAVLVGSLAVFSSLYRKRKANRAASLEPWFPTHTARDVYLTLLHMDPPVPASLLKAALLRRATEDIHRIITIRSAKQALAQLLQRGSIGDDLWTRFTAAEKEIEEELRDVVMEANAFKQDWGATIFQSANEMLLNEKLRERAAEVTTQAANERAWWDEKRERVQRELLSSASDSPVISSTTPANFGIGSARSEEEELVADEEKTASPAATAGGLRPGTPSKATVRPQTPTTPGGRKKGKRGTPKR</sequence>
<dbReference type="GO" id="GO:0031204">
    <property type="term" value="P:post-translational protein targeting to membrane, translocation"/>
    <property type="evidence" value="ECO:0007669"/>
    <property type="project" value="InterPro"/>
</dbReference>
<keyword evidence="4" id="KW-1185">Reference proteome</keyword>
<keyword evidence="2" id="KW-0812">Transmembrane</keyword>
<feature type="compositionally biased region" description="Polar residues" evidence="1">
    <location>
        <begin position="179"/>
        <end position="195"/>
    </location>
</feature>
<dbReference type="FunCoup" id="A0A3N4LZW2">
    <property type="interactions" value="47"/>
</dbReference>
<proteinExistence type="predicted"/>
<dbReference type="STRING" id="1051890.A0A3N4LZW2"/>
<feature type="region of interest" description="Disordered" evidence="1">
    <location>
        <begin position="179"/>
        <end position="257"/>
    </location>
</feature>
<evidence type="ECO:0000313" key="3">
    <source>
        <dbReference type="EMBL" id="RPB28466.1"/>
    </source>
</evidence>
<evidence type="ECO:0000256" key="2">
    <source>
        <dbReference type="SAM" id="Phobius"/>
    </source>
</evidence>
<dbReference type="OrthoDB" id="73168at2759"/>
<gene>
    <name evidence="3" type="ORF">L211DRAFT_387554</name>
</gene>
<dbReference type="PANTHER" id="PTHR28229:SF1">
    <property type="entry name" value="TRANSLOCATION PROTEIN SEC66"/>
    <property type="match status" value="1"/>
</dbReference>
<reference evidence="3 4" key="1">
    <citation type="journal article" date="2018" name="Nat. Ecol. Evol.">
        <title>Pezizomycetes genomes reveal the molecular basis of ectomycorrhizal truffle lifestyle.</title>
        <authorList>
            <person name="Murat C."/>
            <person name="Payen T."/>
            <person name="Noel B."/>
            <person name="Kuo A."/>
            <person name="Morin E."/>
            <person name="Chen J."/>
            <person name="Kohler A."/>
            <person name="Krizsan K."/>
            <person name="Balestrini R."/>
            <person name="Da Silva C."/>
            <person name="Montanini B."/>
            <person name="Hainaut M."/>
            <person name="Levati E."/>
            <person name="Barry K.W."/>
            <person name="Belfiori B."/>
            <person name="Cichocki N."/>
            <person name="Clum A."/>
            <person name="Dockter R.B."/>
            <person name="Fauchery L."/>
            <person name="Guy J."/>
            <person name="Iotti M."/>
            <person name="Le Tacon F."/>
            <person name="Lindquist E.A."/>
            <person name="Lipzen A."/>
            <person name="Malagnac F."/>
            <person name="Mello A."/>
            <person name="Molinier V."/>
            <person name="Miyauchi S."/>
            <person name="Poulain J."/>
            <person name="Riccioni C."/>
            <person name="Rubini A."/>
            <person name="Sitrit Y."/>
            <person name="Splivallo R."/>
            <person name="Traeger S."/>
            <person name="Wang M."/>
            <person name="Zifcakova L."/>
            <person name="Wipf D."/>
            <person name="Zambonelli A."/>
            <person name="Paolocci F."/>
            <person name="Nowrousian M."/>
            <person name="Ottonello S."/>
            <person name="Baldrian P."/>
            <person name="Spatafora J.W."/>
            <person name="Henrissat B."/>
            <person name="Nagy L.G."/>
            <person name="Aury J.M."/>
            <person name="Wincker P."/>
            <person name="Grigoriev I.V."/>
            <person name="Bonfante P."/>
            <person name="Martin F.M."/>
        </authorList>
    </citation>
    <scope>NUCLEOTIDE SEQUENCE [LARGE SCALE GENOMIC DNA]</scope>
    <source>
        <strain evidence="3 4">ATCC MYA-4762</strain>
    </source>
</reference>
<feature type="compositionally biased region" description="Basic residues" evidence="1">
    <location>
        <begin position="246"/>
        <end position="257"/>
    </location>
</feature>
<dbReference type="PANTHER" id="PTHR28229">
    <property type="entry name" value="TRANSLOCATION PROTEIN SEC66"/>
    <property type="match status" value="1"/>
</dbReference>
<dbReference type="GO" id="GO:0031207">
    <property type="term" value="C:Sec62/Sec63 complex"/>
    <property type="evidence" value="ECO:0007669"/>
    <property type="project" value="InterPro"/>
</dbReference>
<evidence type="ECO:0000313" key="4">
    <source>
        <dbReference type="Proteomes" id="UP000267821"/>
    </source>
</evidence>
<keyword evidence="2" id="KW-0472">Membrane</keyword>
<dbReference type="Pfam" id="PF09802">
    <property type="entry name" value="Sec66"/>
    <property type="match status" value="1"/>
</dbReference>
<dbReference type="InterPro" id="IPR018624">
    <property type="entry name" value="Sec66"/>
</dbReference>
<dbReference type="EMBL" id="ML121529">
    <property type="protein sequence ID" value="RPB28466.1"/>
    <property type="molecule type" value="Genomic_DNA"/>
</dbReference>
<dbReference type="Proteomes" id="UP000267821">
    <property type="component" value="Unassembled WGS sequence"/>
</dbReference>
<evidence type="ECO:0000256" key="1">
    <source>
        <dbReference type="SAM" id="MobiDB-lite"/>
    </source>
</evidence>
<feature type="transmembrane region" description="Helical" evidence="2">
    <location>
        <begin position="6"/>
        <end position="27"/>
    </location>
</feature>
<keyword evidence="2" id="KW-1133">Transmembrane helix</keyword>
<accession>A0A3N4LZW2</accession>